<keyword evidence="1" id="KW-0472">Membrane</keyword>
<reference evidence="2 3" key="1">
    <citation type="journal article" date="2018" name="Microbiome">
        <title>Fine metagenomic profile of the Mediterranean stratified and mixed water columns revealed by assembly and recruitment.</title>
        <authorList>
            <person name="Haro-Moreno J.M."/>
            <person name="Lopez-Perez M."/>
            <person name="De La Torre J.R."/>
            <person name="Picazo A."/>
            <person name="Camacho A."/>
            <person name="Rodriguez-Valera F."/>
        </authorList>
    </citation>
    <scope>NUCLEOTIDE SEQUENCE [LARGE SCALE GENOMIC DNA]</scope>
    <source>
        <strain evidence="2">MED-G82</strain>
    </source>
</reference>
<evidence type="ECO:0008006" key="4">
    <source>
        <dbReference type="Google" id="ProtNLM"/>
    </source>
</evidence>
<gene>
    <name evidence="2" type="ORF">DBW96_03855</name>
</gene>
<keyword evidence="1" id="KW-0812">Transmembrane</keyword>
<accession>A0A368BS63</accession>
<evidence type="ECO:0000313" key="3">
    <source>
        <dbReference type="Proteomes" id="UP000253307"/>
    </source>
</evidence>
<dbReference type="AlphaFoldDB" id="A0A368BS63"/>
<evidence type="ECO:0000313" key="2">
    <source>
        <dbReference type="EMBL" id="RCL40091.1"/>
    </source>
</evidence>
<comment type="caution">
    <text evidence="2">The sequence shown here is derived from an EMBL/GenBank/DDBJ whole genome shotgun (WGS) entry which is preliminary data.</text>
</comment>
<name>A0A368BS63_9GAMM</name>
<dbReference type="Proteomes" id="UP000253307">
    <property type="component" value="Unassembled WGS sequence"/>
</dbReference>
<keyword evidence="1" id="KW-1133">Transmembrane helix</keyword>
<protein>
    <recommendedName>
        <fullName evidence="4">Cell division protein FtsL</fullName>
    </recommendedName>
</protein>
<dbReference type="EMBL" id="QOPE01000031">
    <property type="protein sequence ID" value="RCL40091.1"/>
    <property type="molecule type" value="Genomic_DNA"/>
</dbReference>
<proteinExistence type="predicted"/>
<evidence type="ECO:0000256" key="1">
    <source>
        <dbReference type="SAM" id="Phobius"/>
    </source>
</evidence>
<organism evidence="2 3">
    <name type="scientific">SAR86 cluster bacterium</name>
    <dbReference type="NCBI Taxonomy" id="2030880"/>
    <lineage>
        <taxon>Bacteria</taxon>
        <taxon>Pseudomonadati</taxon>
        <taxon>Pseudomonadota</taxon>
        <taxon>Gammaproteobacteria</taxon>
        <taxon>SAR86 cluster</taxon>
    </lineage>
</organism>
<sequence length="102" mass="11968">MQMNYFFNFIILLSLIFLVINSFSIFIGDDGRKLNNELKSELSTYKNERDLIFDMNETLEEEIISIQMSDSFVESYAREKLDLVKADEVLIEIDVTKDNPNE</sequence>
<feature type="transmembrane region" description="Helical" evidence="1">
    <location>
        <begin position="6"/>
        <end position="27"/>
    </location>
</feature>